<organism evidence="1 2">
    <name type="scientific">Persicimonas caeni</name>
    <dbReference type="NCBI Taxonomy" id="2292766"/>
    <lineage>
        <taxon>Bacteria</taxon>
        <taxon>Deltaproteobacteria</taxon>
        <taxon>Bradymonadales</taxon>
        <taxon>Bradymonadaceae</taxon>
        <taxon>Persicimonas</taxon>
    </lineage>
</organism>
<sequence>MANLGQPIVLVTSQMLDKLETAHPYYEDMSVAWDHEEPEVVRDIERTFRSEKLFDALLKIAEAYDETRDI</sequence>
<dbReference type="AlphaFoldDB" id="A0A4Y6Q0B3"/>
<dbReference type="RefSeq" id="WP_141200403.1">
    <property type="nucleotide sequence ID" value="NZ_CP041186.1"/>
</dbReference>
<accession>A0A5B8YBS6</accession>
<gene>
    <name evidence="1" type="ORF">FIV42_25385</name>
</gene>
<evidence type="ECO:0000313" key="1">
    <source>
        <dbReference type="EMBL" id="QDG53953.1"/>
    </source>
</evidence>
<name>A0A4Y6Q0B3_PERCE</name>
<proteinExistence type="predicted"/>
<dbReference type="Proteomes" id="UP000315995">
    <property type="component" value="Chromosome"/>
</dbReference>
<reference evidence="1 2" key="1">
    <citation type="submission" date="2019-06" db="EMBL/GenBank/DDBJ databases">
        <title>Persicimonas caeni gen. nov., sp. nov., a predatory bacterium isolated from solar saltern.</title>
        <authorList>
            <person name="Wang S."/>
        </authorList>
    </citation>
    <scope>NUCLEOTIDE SEQUENCE [LARGE SCALE GENOMIC DNA]</scope>
    <source>
        <strain evidence="1 2">YN101</strain>
    </source>
</reference>
<protein>
    <submittedName>
        <fullName evidence="1">Uncharacterized protein</fullName>
    </submittedName>
</protein>
<accession>A0A4Y6Q0B3</accession>
<keyword evidence="2" id="KW-1185">Reference proteome</keyword>
<dbReference type="EMBL" id="CP041186">
    <property type="protein sequence ID" value="QDG53953.1"/>
    <property type="molecule type" value="Genomic_DNA"/>
</dbReference>
<evidence type="ECO:0000313" key="2">
    <source>
        <dbReference type="Proteomes" id="UP000315995"/>
    </source>
</evidence>